<evidence type="ECO:0000256" key="1">
    <source>
        <dbReference type="ARBA" id="ARBA00022448"/>
    </source>
</evidence>
<comment type="caution">
    <text evidence="5">Lacks conserved residue(s) required for the propagation of feature annotation.</text>
</comment>
<proteinExistence type="predicted"/>
<protein>
    <recommendedName>
        <fullName evidence="7">PTS EIIB type-1 domain-containing protein</fullName>
    </recommendedName>
</protein>
<keyword evidence="3" id="KW-0808">Transferase</keyword>
<keyword evidence="6" id="KW-1133">Transmembrane helix</keyword>
<evidence type="ECO:0000313" key="8">
    <source>
        <dbReference type="EMBL" id="MSS58609.1"/>
    </source>
</evidence>
<feature type="transmembrane region" description="Helical" evidence="6">
    <location>
        <begin position="365"/>
        <end position="386"/>
    </location>
</feature>
<dbReference type="AlphaFoldDB" id="A0A7X2TFD2"/>
<evidence type="ECO:0000313" key="9">
    <source>
        <dbReference type="Proteomes" id="UP000461880"/>
    </source>
</evidence>
<dbReference type="PANTHER" id="PTHR30009">
    <property type="entry name" value="CYTOCHROME C-TYPE SYNTHESIS PROTEIN AND PTS TRANSMEMBRANE COMPONENT"/>
    <property type="match status" value="1"/>
</dbReference>
<evidence type="ECO:0000256" key="6">
    <source>
        <dbReference type="SAM" id="Phobius"/>
    </source>
</evidence>
<keyword evidence="6" id="KW-0472">Membrane</keyword>
<reference evidence="8 9" key="1">
    <citation type="submission" date="2019-08" db="EMBL/GenBank/DDBJ databases">
        <title>In-depth cultivation of the pig gut microbiome towards novel bacterial diversity and tailored functional studies.</title>
        <authorList>
            <person name="Wylensek D."/>
            <person name="Hitch T.C.A."/>
            <person name="Clavel T."/>
        </authorList>
    </citation>
    <scope>NUCLEOTIDE SEQUENCE [LARGE SCALE GENOMIC DNA]</scope>
    <source>
        <strain evidence="8 9">Oil+RF-744-GAM-WT-6</strain>
    </source>
</reference>
<feature type="transmembrane region" description="Helical" evidence="6">
    <location>
        <begin position="284"/>
        <end position="302"/>
    </location>
</feature>
<feature type="transmembrane region" description="Helical" evidence="6">
    <location>
        <begin position="81"/>
        <end position="102"/>
    </location>
</feature>
<dbReference type="InterPro" id="IPR036878">
    <property type="entry name" value="Glu_permease_IIB"/>
</dbReference>
<feature type="transmembrane region" description="Helical" evidence="6">
    <location>
        <begin position="174"/>
        <end position="196"/>
    </location>
</feature>
<evidence type="ECO:0000256" key="5">
    <source>
        <dbReference type="PROSITE-ProRule" id="PRU00421"/>
    </source>
</evidence>
<dbReference type="Proteomes" id="UP000461880">
    <property type="component" value="Unassembled WGS sequence"/>
</dbReference>
<feature type="transmembrane region" description="Helical" evidence="6">
    <location>
        <begin position="53"/>
        <end position="75"/>
    </location>
</feature>
<keyword evidence="4" id="KW-0598">Phosphotransferase system</keyword>
<dbReference type="GO" id="GO:0005886">
    <property type="term" value="C:plasma membrane"/>
    <property type="evidence" value="ECO:0007669"/>
    <property type="project" value="TreeGrafter"/>
</dbReference>
<sequence length="518" mass="57599">MRNWHSLYEILYFPICVMLAAQVLLGLGNLLTNEVFESFIRIDNEFITLLAQTGMRLGTFLLVNFPLLFLIRLVARKNGSATTIISAFSGYVVFQIVTMYFATPSMPTTAYSSILGISFTAASTALMSGGVHYPLQTGLAATAIVSIITLRSYSRSRIRSEYGFFSFISKDTFCVIRTMFFSTIFGIIIAYIWPYIIEALQAAITYIASDTTNPANLAVFGIMERMLSVLNLGTIIRSPFWYGTSGGSWISMAGTNIAGDVNIWTAQLAAGSISGMTGRFITPYYVLNLFAIPGLLWGMYSMQTDRLERRRTRMLYILVTAMSLLSGTLLPVELMLFFLCPLLFLFHIGYTGVLFGVFQSMHTYLGFNYSGTSTITAMPGTLLEYLSYIGNSSLTDTLIKILIVGGISFLIYFFFTRLYFRRLALDVFHTGGKDRLVMGTVEALGGIENVKLIHSSADRVVVSLYDPTKLNVNKLRELGSIRITETRAGYSIAYGAASTMVRIGIIEYMRDSIRSVNR</sequence>
<name>A0A7X2TFD2_9FIRM</name>
<evidence type="ECO:0000256" key="2">
    <source>
        <dbReference type="ARBA" id="ARBA00022597"/>
    </source>
</evidence>
<dbReference type="GO" id="GO:0090563">
    <property type="term" value="F:protein-phosphocysteine-sugar phosphotransferase activity"/>
    <property type="evidence" value="ECO:0007669"/>
    <property type="project" value="TreeGrafter"/>
</dbReference>
<keyword evidence="9" id="KW-1185">Reference proteome</keyword>
<dbReference type="PANTHER" id="PTHR30009:SF8">
    <property type="entry name" value="PTS SYSTEM, IIBC COMPONENT"/>
    <property type="match status" value="1"/>
</dbReference>
<gene>
    <name evidence="8" type="ORF">FYJ51_06790</name>
</gene>
<organism evidence="8 9">
    <name type="scientific">Stecheria intestinalis</name>
    <dbReference type="NCBI Taxonomy" id="2606630"/>
    <lineage>
        <taxon>Bacteria</taxon>
        <taxon>Bacillati</taxon>
        <taxon>Bacillota</taxon>
        <taxon>Erysipelotrichia</taxon>
        <taxon>Erysipelotrichales</taxon>
        <taxon>Erysipelotrichaceae</taxon>
        <taxon>Stecheria</taxon>
    </lineage>
</organism>
<evidence type="ECO:0000256" key="3">
    <source>
        <dbReference type="ARBA" id="ARBA00022679"/>
    </source>
</evidence>
<evidence type="ECO:0000256" key="4">
    <source>
        <dbReference type="ARBA" id="ARBA00022683"/>
    </source>
</evidence>
<feature type="transmembrane region" description="Helical" evidence="6">
    <location>
        <begin position="314"/>
        <end position="330"/>
    </location>
</feature>
<feature type="transmembrane region" description="Helical" evidence="6">
    <location>
        <begin position="398"/>
        <end position="415"/>
    </location>
</feature>
<keyword evidence="6" id="KW-0812">Transmembrane</keyword>
<dbReference type="GO" id="GO:0009401">
    <property type="term" value="P:phosphoenolpyruvate-dependent sugar phosphotransferase system"/>
    <property type="evidence" value="ECO:0007669"/>
    <property type="project" value="UniProtKB-KW"/>
</dbReference>
<dbReference type="GO" id="GO:0008982">
    <property type="term" value="F:protein-N(PI)-phosphohistidine-sugar phosphotransferase activity"/>
    <property type="evidence" value="ECO:0007669"/>
    <property type="project" value="InterPro"/>
</dbReference>
<feature type="domain" description="PTS EIIB type-1" evidence="7">
    <location>
        <begin position="434"/>
        <end position="515"/>
    </location>
</feature>
<comment type="caution">
    <text evidence="8">The sequence shown here is derived from an EMBL/GenBank/DDBJ whole genome shotgun (WGS) entry which is preliminary data.</text>
</comment>
<dbReference type="RefSeq" id="WP_154504431.1">
    <property type="nucleotide sequence ID" value="NZ_VUMN01000013.1"/>
</dbReference>
<dbReference type="EMBL" id="VUMN01000013">
    <property type="protein sequence ID" value="MSS58609.1"/>
    <property type="molecule type" value="Genomic_DNA"/>
</dbReference>
<dbReference type="Gene3D" id="3.30.1360.60">
    <property type="entry name" value="Glucose permease domain IIB"/>
    <property type="match status" value="1"/>
</dbReference>
<accession>A0A7X2TFD2</accession>
<feature type="transmembrane region" description="Helical" evidence="6">
    <location>
        <begin position="336"/>
        <end position="358"/>
    </location>
</feature>
<dbReference type="InterPro" id="IPR001996">
    <property type="entry name" value="PTS_IIB_1"/>
</dbReference>
<dbReference type="PROSITE" id="PS51098">
    <property type="entry name" value="PTS_EIIB_TYPE_1"/>
    <property type="match status" value="1"/>
</dbReference>
<dbReference type="SUPFAM" id="SSF55604">
    <property type="entry name" value="Glucose permease domain IIB"/>
    <property type="match status" value="1"/>
</dbReference>
<keyword evidence="1" id="KW-0813">Transport</keyword>
<dbReference type="InterPro" id="IPR050429">
    <property type="entry name" value="PTS_Glucose_EIICBA"/>
</dbReference>
<feature type="transmembrane region" description="Helical" evidence="6">
    <location>
        <begin position="109"/>
        <end position="127"/>
    </location>
</feature>
<evidence type="ECO:0000259" key="7">
    <source>
        <dbReference type="PROSITE" id="PS51098"/>
    </source>
</evidence>
<keyword evidence="2" id="KW-0762">Sugar transport</keyword>
<feature type="transmembrane region" description="Helical" evidence="6">
    <location>
        <begin position="12"/>
        <end position="32"/>
    </location>
</feature>
<feature type="transmembrane region" description="Helical" evidence="6">
    <location>
        <begin position="133"/>
        <end position="153"/>
    </location>
</feature>